<dbReference type="SUPFAM" id="SSF46626">
    <property type="entry name" value="Cytochrome c"/>
    <property type="match status" value="1"/>
</dbReference>
<keyword evidence="7" id="KW-0732">Signal</keyword>
<dbReference type="InterPro" id="IPR050597">
    <property type="entry name" value="Cytochrome_c_Oxidase_Subunit"/>
</dbReference>
<dbReference type="PROSITE" id="PS51007">
    <property type="entry name" value="CYTC"/>
    <property type="match status" value="1"/>
</dbReference>
<keyword evidence="1" id="KW-0813">Transport</keyword>
<evidence type="ECO:0000259" key="8">
    <source>
        <dbReference type="PROSITE" id="PS51007"/>
    </source>
</evidence>
<name>A0ABU5DGV6_9BURK</name>
<protein>
    <submittedName>
        <fullName evidence="9">Cytochrome c</fullName>
    </submittedName>
</protein>
<sequence length="108" mass="11395">MRQSLLLFAAAALAWGGLPAQAQDAQVGRQKAQACAVCHGPQGIATAPDAPNLAGQPEVYLTAQLRAYRDGTRKHEIMSVMAKPLSDADIANLAAWFASIKVEAQAPR</sequence>
<comment type="caution">
    <text evidence="9">The sequence shown here is derived from an EMBL/GenBank/DDBJ whole genome shotgun (WGS) entry which is preliminary data.</text>
</comment>
<dbReference type="PANTHER" id="PTHR33751:SF9">
    <property type="entry name" value="CYTOCHROME C4"/>
    <property type="match status" value="1"/>
</dbReference>
<keyword evidence="10" id="KW-1185">Reference proteome</keyword>
<dbReference type="EMBL" id="JAXCLA010000004">
    <property type="protein sequence ID" value="MDY0745519.1"/>
    <property type="molecule type" value="Genomic_DNA"/>
</dbReference>
<evidence type="ECO:0000313" key="9">
    <source>
        <dbReference type="EMBL" id="MDY0745519.1"/>
    </source>
</evidence>
<dbReference type="InterPro" id="IPR036909">
    <property type="entry name" value="Cyt_c-like_dom_sf"/>
</dbReference>
<evidence type="ECO:0000256" key="4">
    <source>
        <dbReference type="ARBA" id="ARBA00022982"/>
    </source>
</evidence>
<keyword evidence="5 6" id="KW-0408">Iron</keyword>
<organism evidence="9 10">
    <name type="scientific">Roseateles agri</name>
    <dbReference type="NCBI Taxonomy" id="3098619"/>
    <lineage>
        <taxon>Bacteria</taxon>
        <taxon>Pseudomonadati</taxon>
        <taxon>Pseudomonadota</taxon>
        <taxon>Betaproteobacteria</taxon>
        <taxon>Burkholderiales</taxon>
        <taxon>Sphaerotilaceae</taxon>
        <taxon>Roseateles</taxon>
    </lineage>
</organism>
<keyword evidence="3 6" id="KW-0479">Metal-binding</keyword>
<keyword evidence="4" id="KW-0249">Electron transport</keyword>
<keyword evidence="2 6" id="KW-0349">Heme</keyword>
<evidence type="ECO:0000256" key="1">
    <source>
        <dbReference type="ARBA" id="ARBA00022448"/>
    </source>
</evidence>
<dbReference type="Pfam" id="PF00034">
    <property type="entry name" value="Cytochrom_C"/>
    <property type="match status" value="1"/>
</dbReference>
<dbReference type="RefSeq" id="WP_320423424.1">
    <property type="nucleotide sequence ID" value="NZ_JAXCLA010000004.1"/>
</dbReference>
<evidence type="ECO:0000256" key="5">
    <source>
        <dbReference type="ARBA" id="ARBA00023004"/>
    </source>
</evidence>
<dbReference type="InterPro" id="IPR009056">
    <property type="entry name" value="Cyt_c-like_dom"/>
</dbReference>
<dbReference type="PANTHER" id="PTHR33751">
    <property type="entry name" value="CBB3-TYPE CYTOCHROME C OXIDASE SUBUNIT FIXP"/>
    <property type="match status" value="1"/>
</dbReference>
<evidence type="ECO:0000313" key="10">
    <source>
        <dbReference type="Proteomes" id="UP001285263"/>
    </source>
</evidence>
<feature type="domain" description="Cytochrome c" evidence="8">
    <location>
        <begin position="23"/>
        <end position="101"/>
    </location>
</feature>
<feature type="chain" id="PRO_5047101833" evidence="7">
    <location>
        <begin position="23"/>
        <end position="108"/>
    </location>
</feature>
<evidence type="ECO:0000256" key="7">
    <source>
        <dbReference type="SAM" id="SignalP"/>
    </source>
</evidence>
<dbReference type="Gene3D" id="1.10.760.10">
    <property type="entry name" value="Cytochrome c-like domain"/>
    <property type="match status" value="1"/>
</dbReference>
<evidence type="ECO:0000256" key="6">
    <source>
        <dbReference type="PROSITE-ProRule" id="PRU00433"/>
    </source>
</evidence>
<reference evidence="9 10" key="1">
    <citation type="submission" date="2023-11" db="EMBL/GenBank/DDBJ databases">
        <title>Paucibacter sp. nov., isolated from fresh soil in Korea.</title>
        <authorList>
            <person name="Le N.T.T."/>
        </authorList>
    </citation>
    <scope>NUCLEOTIDE SEQUENCE [LARGE SCALE GENOMIC DNA]</scope>
    <source>
        <strain evidence="9 10">R3-3</strain>
    </source>
</reference>
<proteinExistence type="predicted"/>
<evidence type="ECO:0000256" key="2">
    <source>
        <dbReference type="ARBA" id="ARBA00022617"/>
    </source>
</evidence>
<evidence type="ECO:0000256" key="3">
    <source>
        <dbReference type="ARBA" id="ARBA00022723"/>
    </source>
</evidence>
<accession>A0ABU5DGV6</accession>
<gene>
    <name evidence="9" type="ORF">SNE35_13445</name>
</gene>
<dbReference type="Proteomes" id="UP001285263">
    <property type="component" value="Unassembled WGS sequence"/>
</dbReference>
<feature type="signal peptide" evidence="7">
    <location>
        <begin position="1"/>
        <end position="22"/>
    </location>
</feature>